<dbReference type="EMBL" id="BMHK01000029">
    <property type="protein sequence ID" value="GGC11126.1"/>
    <property type="molecule type" value="Genomic_DNA"/>
</dbReference>
<reference evidence="1" key="1">
    <citation type="journal article" date="2014" name="Int. J. Syst. Evol. Microbiol.">
        <title>Complete genome sequence of Corynebacterium casei LMG S-19264T (=DSM 44701T), isolated from a smear-ripened cheese.</title>
        <authorList>
            <consortium name="US DOE Joint Genome Institute (JGI-PGF)"/>
            <person name="Walter F."/>
            <person name="Albersmeier A."/>
            <person name="Kalinowski J."/>
            <person name="Ruckert C."/>
        </authorList>
    </citation>
    <scope>NUCLEOTIDE SEQUENCE</scope>
    <source>
        <strain evidence="1">CGMCC 1.15095</strain>
    </source>
</reference>
<reference evidence="1" key="2">
    <citation type="submission" date="2020-09" db="EMBL/GenBank/DDBJ databases">
        <authorList>
            <person name="Sun Q."/>
            <person name="Zhou Y."/>
        </authorList>
    </citation>
    <scope>NUCLEOTIDE SEQUENCE</scope>
    <source>
        <strain evidence="1">CGMCC 1.15095</strain>
    </source>
</reference>
<dbReference type="Proteomes" id="UP000608154">
    <property type="component" value="Unassembled WGS sequence"/>
</dbReference>
<protein>
    <recommendedName>
        <fullName evidence="3">BrnA antitoxin family protein</fullName>
    </recommendedName>
</protein>
<accession>A0A916TVF9</accession>
<dbReference type="AlphaFoldDB" id="A0A916TVF9"/>
<organism evidence="1 2">
    <name type="scientific">Novosphingobium endophyticum</name>
    <dbReference type="NCBI Taxonomy" id="1955250"/>
    <lineage>
        <taxon>Bacteria</taxon>
        <taxon>Pseudomonadati</taxon>
        <taxon>Pseudomonadota</taxon>
        <taxon>Alphaproteobacteria</taxon>
        <taxon>Sphingomonadales</taxon>
        <taxon>Sphingomonadaceae</taxon>
        <taxon>Novosphingobium</taxon>
    </lineage>
</organism>
<proteinExistence type="predicted"/>
<dbReference type="InterPro" id="IPR025528">
    <property type="entry name" value="BrnA_antitoxin"/>
</dbReference>
<evidence type="ECO:0000313" key="1">
    <source>
        <dbReference type="EMBL" id="GGC11126.1"/>
    </source>
</evidence>
<dbReference type="Pfam" id="PF14384">
    <property type="entry name" value="BrnA_antitoxin"/>
    <property type="match status" value="1"/>
</dbReference>
<dbReference type="RefSeq" id="WP_188772603.1">
    <property type="nucleotide sequence ID" value="NZ_BMHK01000029.1"/>
</dbReference>
<evidence type="ECO:0008006" key="3">
    <source>
        <dbReference type="Google" id="ProtNLM"/>
    </source>
</evidence>
<sequence>MTENKPVTDDSWIDPDDAPEWSEDHFRYARLSVGGKVVREAVGTFSHPGRPASANPKKQVTLRLDPDVIEKFRATGKGWQSRINAELRKVLGI</sequence>
<keyword evidence="2" id="KW-1185">Reference proteome</keyword>
<comment type="caution">
    <text evidence="1">The sequence shown here is derived from an EMBL/GenBank/DDBJ whole genome shotgun (WGS) entry which is preliminary data.</text>
</comment>
<gene>
    <name evidence="1" type="ORF">GCM10011494_32320</name>
</gene>
<evidence type="ECO:0000313" key="2">
    <source>
        <dbReference type="Proteomes" id="UP000608154"/>
    </source>
</evidence>
<name>A0A916TVF9_9SPHN</name>